<evidence type="ECO:0000313" key="1">
    <source>
        <dbReference type="EMBL" id="CAA9374841.1"/>
    </source>
</evidence>
<reference evidence="1" key="1">
    <citation type="submission" date="2020-02" db="EMBL/GenBank/DDBJ databases">
        <authorList>
            <person name="Meier V. D."/>
        </authorList>
    </citation>
    <scope>NUCLEOTIDE SEQUENCE</scope>
    <source>
        <strain evidence="1">AVDCRST_MAG89</strain>
    </source>
</reference>
<gene>
    <name evidence="1" type="ORF">AVDCRST_MAG89-4913</name>
</gene>
<protein>
    <submittedName>
        <fullName evidence="1">Uncharacterized protein</fullName>
    </submittedName>
</protein>
<name>A0A6J4N5I8_9BACT</name>
<dbReference type="AlphaFoldDB" id="A0A6J4N5I8"/>
<organism evidence="1">
    <name type="scientific">uncultured Gemmatimonadota bacterium</name>
    <dbReference type="NCBI Taxonomy" id="203437"/>
    <lineage>
        <taxon>Bacteria</taxon>
        <taxon>Pseudomonadati</taxon>
        <taxon>Gemmatimonadota</taxon>
        <taxon>environmental samples</taxon>
    </lineage>
</organism>
<sequence length="195" mass="21618">MLHRLSVWTRSWPFSRIGVCPLRIVAAALLLHGCTSERLTLADTAALDQLGGLRLGMGRAEATRIADEHTTRTERISCRSHPGYEFCSRMKVSADSEKNLGLLFQGDTLRALSWTRTGEFASLRRRYAEFGEPRWARAGRPPRPADILAVWVSTDSTVVRDAVCHDGRSRPVCKIVAASTTPAQMRARAAKESAR</sequence>
<accession>A0A6J4N5I8</accession>
<dbReference type="EMBL" id="CADCTV010001032">
    <property type="protein sequence ID" value="CAA9374841.1"/>
    <property type="molecule type" value="Genomic_DNA"/>
</dbReference>
<proteinExistence type="predicted"/>